<evidence type="ECO:0000256" key="2">
    <source>
        <dbReference type="SAM" id="Phobius"/>
    </source>
</evidence>
<feature type="transmembrane region" description="Helical" evidence="2">
    <location>
        <begin position="12"/>
        <end position="31"/>
    </location>
</feature>
<feature type="transmembrane region" description="Helical" evidence="2">
    <location>
        <begin position="432"/>
        <end position="454"/>
    </location>
</feature>
<organism evidence="3 4">
    <name type="scientific">Plasmodium chabaudi chabaudi</name>
    <dbReference type="NCBI Taxonomy" id="31271"/>
    <lineage>
        <taxon>Eukaryota</taxon>
        <taxon>Sar</taxon>
        <taxon>Alveolata</taxon>
        <taxon>Apicomplexa</taxon>
        <taxon>Aconoidasida</taxon>
        <taxon>Haemosporida</taxon>
        <taxon>Plasmodiidae</taxon>
        <taxon>Plasmodium</taxon>
        <taxon>Plasmodium (Vinckeia)</taxon>
    </lineage>
</organism>
<evidence type="ECO:0000313" key="3">
    <source>
        <dbReference type="EMBL" id="VTZ68465.1"/>
    </source>
</evidence>
<feature type="transmembrane region" description="Helical" evidence="2">
    <location>
        <begin position="765"/>
        <end position="788"/>
    </location>
</feature>
<dbReference type="GeneID" id="3494688"/>
<dbReference type="RefSeq" id="XP_016653822.1">
    <property type="nucleotide sequence ID" value="XM_016797919.1"/>
</dbReference>
<keyword evidence="2" id="KW-0472">Membrane</keyword>
<keyword evidence="2" id="KW-1133">Transmembrane helix</keyword>
<keyword evidence="2" id="KW-0812">Transmembrane</keyword>
<evidence type="ECO:0000313" key="4">
    <source>
        <dbReference type="Proteomes" id="UP000071118"/>
    </source>
</evidence>
<feature type="transmembrane region" description="Helical" evidence="2">
    <location>
        <begin position="1081"/>
        <end position="1100"/>
    </location>
</feature>
<dbReference type="OrthoDB" id="365615at2759"/>
<dbReference type="EMBL" id="LK022885">
    <property type="protein sequence ID" value="VTZ68465.1"/>
    <property type="molecule type" value="Genomic_DNA"/>
</dbReference>
<dbReference type="VEuPathDB" id="PlasmoDB:PCHAS_0825700"/>
<keyword evidence="4" id="KW-1185">Reference proteome</keyword>
<feature type="region of interest" description="Disordered" evidence="1">
    <location>
        <begin position="371"/>
        <end position="397"/>
    </location>
</feature>
<feature type="transmembrane region" description="Helical" evidence="2">
    <location>
        <begin position="37"/>
        <end position="59"/>
    </location>
</feature>
<dbReference type="Proteomes" id="UP000071118">
    <property type="component" value="Chromosome 8"/>
</dbReference>
<feature type="transmembrane region" description="Helical" evidence="2">
    <location>
        <begin position="1044"/>
        <end position="1069"/>
    </location>
</feature>
<feature type="transmembrane region" description="Helical" evidence="2">
    <location>
        <begin position="888"/>
        <end position="915"/>
    </location>
</feature>
<name>A0A4V0K7D1_PLACU</name>
<feature type="transmembrane region" description="Helical" evidence="2">
    <location>
        <begin position="102"/>
        <end position="126"/>
    </location>
</feature>
<proteinExistence type="predicted"/>
<sequence length="1166" mass="138653">MRKIKKDEIVNVLFTIFLVMIQQLSLLYIILNNTNNYLYFSFLAIDIYLCIYMIWSLYDYNNAGVKISIEWMIYMMTLSLKMIIFCFVIIQIEKAKKGDNPFFIYLGNDVLVYNLIYMTPFIYLLFSLRSRNILEYILSNQIIIENILSIDVNIINLFDIIDLTFMYSHLTTIYKILSDSEYYNIQKVYIMLVIVIVSMLLFAFYFPIYTNIEKSYSYDDIDTNFGVKNKIIRKKQPKINYQDNFLKNENMLISRKPMLLDTKGGQTNGNETAMNNISRYVNHAKTFLNIYDSNKKPLKMTNTIKYRNNDKSKISEKKILFSSSESIYSKKSISTTPSSFYSQNNSNDILSESVFSSTSSSNTSAFSFEMSDNSKSRSHDSSMSSSSSQTSSSHSSNAPISAYLPSFFSFTSKNRKSNNSYNKKYRDVYTDVYITAKFHFIVGFFLIDVPFLIYRLYFCIKYKVILTLVIKNVLFLLFRSFKLNEYRLVEKEKHKKNKSNFDFQFYTNDNEDSESNDYTQYDDLSSSEKSQFVYKNKKSLLLDDRNNYKRWKYRNSIRSLKNKPFNEMNKMKSKKEYVFLKKKNNNKKYLKKKKKKKKIDILDIFKEEFQENKQKIILEKIAMKNKEQANMNTVYFDKLGNSISSAAYEKGTNNSISRQINNSDLYNYDNDSYDKFVKNEENKESKNRTKVRFSWREKIELRKKYKTFINLIYKLKYKREIPIYRFTIMDHITELYNFLFKKINCSNYIFFDDKLVFSYFTNMKFMLIIFLDYLLKIGVTIFFLFILLNNHTFINKDNITYFHDIPIKNNATQPLSFPQSFDLSNYPNIQVPDDPINIKYINKDIGNVGSTNATETIPGIIPNGYLNLNIRDNIFTLKWSEIFIYDKIYLYACMAYFVLYFILLIKASTFFDVLFAAIFNTIRNLSYYFSLKQFILFFYAFNGNIYNKNYIYQDMGIRKLNSHYEYYFILFFNIHYFISFIKHISLYLRILFNFKYVYYYRNIPAGEDKKKNELRYSISSHILFLLCKYSYAPVNLNTLLLGENILSNIILIDNINGFTWVNIIVVILFKGIQILMTKVNYFLIGLFLLHIILYITYAIHAQILRYIILRKIEILFAFKKILISNYEEIPLVPDDNSSYITCRDILKYYSEEGFFSSEGNIIPNFI</sequence>
<feature type="compositionally biased region" description="Low complexity" evidence="1">
    <location>
        <begin position="381"/>
        <end position="396"/>
    </location>
</feature>
<reference evidence="3 4" key="1">
    <citation type="journal article" date="2014" name="BMC Biol.">
        <title>A comprehensive evaluation of rodent malaria parasite genomes and gene expression.</title>
        <authorList>
            <person name="Otto T.D."/>
            <person name="Bohme U."/>
            <person name="Jackson A.P."/>
            <person name="Hunt M."/>
            <person name="Franke-Fayard B."/>
            <person name="Hoeijmakers W.A."/>
            <person name="Religa A.A."/>
            <person name="Robertson L."/>
            <person name="Sanders M."/>
            <person name="Ogun S.A."/>
            <person name="Cunningham D."/>
            <person name="Erhart A."/>
            <person name="Billker O."/>
            <person name="Khan S.M."/>
            <person name="Stunnenberg H.G."/>
            <person name="Langhorne J."/>
            <person name="Holder A.A."/>
            <person name="Waters A.P."/>
            <person name="Newbold C.I."/>
            <person name="Pain A."/>
            <person name="Berriman M."/>
            <person name="Janse C.J."/>
        </authorList>
    </citation>
    <scope>NUCLEOTIDE SEQUENCE [LARGE SCALE GENOMIC DNA]</scope>
    <source>
        <strain evidence="3 4">AS</strain>
    </source>
</reference>
<evidence type="ECO:0000256" key="1">
    <source>
        <dbReference type="SAM" id="MobiDB-lite"/>
    </source>
</evidence>
<dbReference type="KEGG" id="pcb:PCHAS_0825700"/>
<dbReference type="AlphaFoldDB" id="A0A4V0K7D1"/>
<feature type="transmembrane region" description="Helical" evidence="2">
    <location>
        <begin position="188"/>
        <end position="208"/>
    </location>
</feature>
<feature type="transmembrane region" description="Helical" evidence="2">
    <location>
        <begin position="927"/>
        <end position="946"/>
    </location>
</feature>
<protein>
    <submittedName>
        <fullName evidence="3">Uncharacterized protein</fullName>
    </submittedName>
</protein>
<feature type="transmembrane region" description="Helical" evidence="2">
    <location>
        <begin position="71"/>
        <end position="90"/>
    </location>
</feature>
<feature type="transmembrane region" description="Helical" evidence="2">
    <location>
        <begin position="147"/>
        <end position="168"/>
    </location>
</feature>
<gene>
    <name evidence="3" type="ORF">PCHAS_0825700</name>
</gene>
<accession>A0A4V0K7D1</accession>
<feature type="transmembrane region" description="Helical" evidence="2">
    <location>
        <begin position="966"/>
        <end position="992"/>
    </location>
</feature>